<evidence type="ECO:0000256" key="3">
    <source>
        <dbReference type="ARBA" id="ARBA00038267"/>
    </source>
</evidence>
<accession>F7GS55</accession>
<dbReference type="PaxDb" id="9544-ENSMMUP00000014408"/>
<keyword evidence="2" id="KW-0963">Cytoplasm</keyword>
<evidence type="ECO:0000313" key="7">
    <source>
        <dbReference type="Proteomes" id="UP000006718"/>
    </source>
</evidence>
<dbReference type="Bgee" id="ENSMMUG00000010998">
    <property type="expression patterns" value="Expressed in olfactory segment of nasal mucosa and 19 other cell types or tissues"/>
</dbReference>
<dbReference type="AlphaFoldDB" id="F7GS55"/>
<dbReference type="InterPro" id="IPR038355">
    <property type="entry name" value="TNFAIP8_sf"/>
</dbReference>
<evidence type="ECO:0000256" key="5">
    <source>
        <dbReference type="SAM" id="MobiDB-lite"/>
    </source>
</evidence>
<dbReference type="STRING" id="9544.ENSMMUP00000014408"/>
<dbReference type="GeneTree" id="ENSGT00390000003488"/>
<comment type="similarity">
    <text evidence="3">Belongs to the TNFAIP8 family.</text>
</comment>
<dbReference type="GO" id="GO:0032007">
    <property type="term" value="P:negative regulation of TOR signaling"/>
    <property type="evidence" value="ECO:0000318"/>
    <property type="project" value="GO_Central"/>
</dbReference>
<dbReference type="Proteomes" id="UP000006718">
    <property type="component" value="Chromosome 19"/>
</dbReference>
<dbReference type="FunFam" id="1.20.1440.160:FF:000001">
    <property type="entry name" value="Tumor necrosis factor alpha-induced protein 8-like 1"/>
    <property type="match status" value="1"/>
</dbReference>
<dbReference type="InterPro" id="IPR008477">
    <property type="entry name" value="TNFAIP8-like"/>
</dbReference>
<proteinExistence type="inferred from homology"/>
<gene>
    <name evidence="6 8" type="primary">TNFAIP8L1</name>
</gene>
<protein>
    <recommendedName>
        <fullName evidence="4">Tumor necrosis factor alpha-induced protein 8-like protein 1</fullName>
    </recommendedName>
</protein>
<evidence type="ECO:0000313" key="6">
    <source>
        <dbReference type="Ensembl" id="ENSMMUP00000014408.2"/>
    </source>
</evidence>
<reference evidence="6" key="3">
    <citation type="submission" date="2025-08" db="UniProtKB">
        <authorList>
            <consortium name="Ensembl"/>
        </authorList>
    </citation>
    <scope>IDENTIFICATION</scope>
    <source>
        <strain evidence="6">17573</strain>
    </source>
</reference>
<dbReference type="VGNC" id="VGNC:79694">
    <property type="gene designation" value="TNFAIP8L1"/>
</dbReference>
<organism evidence="6 7">
    <name type="scientific">Macaca mulatta</name>
    <name type="common">Rhesus macaque</name>
    <dbReference type="NCBI Taxonomy" id="9544"/>
    <lineage>
        <taxon>Eukaryota</taxon>
        <taxon>Metazoa</taxon>
        <taxon>Chordata</taxon>
        <taxon>Craniata</taxon>
        <taxon>Vertebrata</taxon>
        <taxon>Euteleostomi</taxon>
        <taxon>Mammalia</taxon>
        <taxon>Eutheria</taxon>
        <taxon>Euarchontoglires</taxon>
        <taxon>Primates</taxon>
        <taxon>Haplorrhini</taxon>
        <taxon>Catarrhini</taxon>
        <taxon>Cercopithecidae</taxon>
        <taxon>Cercopithecinae</taxon>
        <taxon>Macaca</taxon>
    </lineage>
</organism>
<name>F7GS55_MACMU</name>
<dbReference type="Ensembl" id="ENSMMUT00000015378.3">
    <property type="protein sequence ID" value="ENSMMUP00000014408.2"/>
    <property type="gene ID" value="ENSMMUG00000010998.3"/>
</dbReference>
<dbReference type="HOGENOM" id="CLU_085918_1_0_1"/>
<evidence type="ECO:0000256" key="1">
    <source>
        <dbReference type="ARBA" id="ARBA00004496"/>
    </source>
</evidence>
<feature type="compositionally biased region" description="Pro residues" evidence="5">
    <location>
        <begin position="113"/>
        <end position="123"/>
    </location>
</feature>
<keyword evidence="7" id="KW-1185">Reference proteome</keyword>
<reference evidence="6" key="4">
    <citation type="submission" date="2025-09" db="UniProtKB">
        <authorList>
            <consortium name="Ensembl"/>
        </authorList>
    </citation>
    <scope>IDENTIFICATION</scope>
    <source>
        <strain evidence="6">17573</strain>
    </source>
</reference>
<evidence type="ECO:0000256" key="2">
    <source>
        <dbReference type="ARBA" id="ARBA00022490"/>
    </source>
</evidence>
<dbReference type="eggNOG" id="ENOG502S00N">
    <property type="taxonomic scope" value="Eukaryota"/>
</dbReference>
<feature type="region of interest" description="Disordered" evidence="5">
    <location>
        <begin position="165"/>
        <end position="219"/>
    </location>
</feature>
<dbReference type="PANTHER" id="PTHR12757:SF2">
    <property type="entry name" value="TUMOR NECROSIS FACTOR ALPHA-INDUCED PROTEIN 8-LIKE PROTEIN 1"/>
    <property type="match status" value="1"/>
</dbReference>
<evidence type="ECO:0000313" key="8">
    <source>
        <dbReference type="VGNC" id="VGNC:79694"/>
    </source>
</evidence>
<dbReference type="SMR" id="F7GS55"/>
<comment type="subcellular location">
    <subcellularLocation>
        <location evidence="1">Cytoplasm</location>
    </subcellularLocation>
</comment>
<dbReference type="Pfam" id="PF05527">
    <property type="entry name" value="TNFAIP8"/>
    <property type="match status" value="1"/>
</dbReference>
<feature type="compositionally biased region" description="Basic residues" evidence="5">
    <location>
        <begin position="101"/>
        <end position="110"/>
    </location>
</feature>
<dbReference type="GO" id="GO:0042981">
    <property type="term" value="P:regulation of apoptotic process"/>
    <property type="evidence" value="ECO:0007669"/>
    <property type="project" value="InterPro"/>
</dbReference>
<reference evidence="7" key="1">
    <citation type="journal article" date="2007" name="Science">
        <title>Evolutionary and biomedical insights from the rhesus macaque genome.</title>
        <authorList>
            <person name="Gibbs R.A."/>
            <person name="Rogers J."/>
            <person name="Katze M.G."/>
            <person name="Bumgarner R."/>
            <person name="Weinstock G.M."/>
            <person name="Mardis E.R."/>
            <person name="Remington K.A."/>
            <person name="Strausberg R.L."/>
            <person name="Venter J.C."/>
            <person name="Wilson R.K."/>
            <person name="Batzer M.A."/>
            <person name="Bustamante C.D."/>
            <person name="Eichler E.E."/>
            <person name="Hahn M.W."/>
            <person name="Hardison R.C."/>
            <person name="Makova K.D."/>
            <person name="Miller W."/>
            <person name="Milosavljevic A."/>
            <person name="Palermo R.E."/>
            <person name="Siepel A."/>
            <person name="Sikela J.M."/>
            <person name="Attaway T."/>
            <person name="Bell S."/>
            <person name="Bernard K.E."/>
            <person name="Buhay C.J."/>
            <person name="Chandrabose M.N."/>
            <person name="Dao M."/>
            <person name="Davis C."/>
            <person name="Delehaunty K.D."/>
            <person name="Ding Y."/>
            <person name="Dinh H.H."/>
            <person name="Dugan-Rocha S."/>
            <person name="Fulton L.A."/>
            <person name="Gabisi R.A."/>
            <person name="Garner T.T."/>
            <person name="Godfrey J."/>
            <person name="Hawes A.C."/>
            <person name="Hernandez J."/>
            <person name="Hines S."/>
            <person name="Holder M."/>
            <person name="Hume J."/>
            <person name="Jhangiani S.N."/>
            <person name="Joshi V."/>
            <person name="Khan Z.M."/>
            <person name="Kirkness E.F."/>
            <person name="Cree A."/>
            <person name="Fowler R.G."/>
            <person name="Lee S."/>
            <person name="Lewis L.R."/>
            <person name="Li Z."/>
            <person name="Liu Y.-S."/>
            <person name="Moore S.M."/>
            <person name="Muzny D."/>
            <person name="Nazareth L.V."/>
            <person name="Ngo D.N."/>
            <person name="Okwuonu G.O."/>
            <person name="Pai G."/>
            <person name="Parker D."/>
            <person name="Paul H.A."/>
            <person name="Pfannkoch C."/>
            <person name="Pohl C.S."/>
            <person name="Rogers Y.-H.C."/>
            <person name="Ruiz S.J."/>
            <person name="Sabo A."/>
            <person name="Santibanez J."/>
            <person name="Schneider B.W."/>
            <person name="Smith S.M."/>
            <person name="Sodergren E."/>
            <person name="Svatek A.F."/>
            <person name="Utterback T.R."/>
            <person name="Vattathil S."/>
            <person name="Warren W."/>
            <person name="White C.S."/>
            <person name="Chinwalla A.T."/>
            <person name="Feng Y."/>
            <person name="Halpern A.L."/>
            <person name="Hillier L.W."/>
            <person name="Huang X."/>
            <person name="Minx P."/>
            <person name="Nelson J.O."/>
            <person name="Pepin K.H."/>
            <person name="Qin X."/>
            <person name="Sutton G.G."/>
            <person name="Venter E."/>
            <person name="Walenz B.P."/>
            <person name="Wallis J.W."/>
            <person name="Worley K.C."/>
            <person name="Yang S.-P."/>
            <person name="Jones S.M."/>
            <person name="Marra M.A."/>
            <person name="Rocchi M."/>
            <person name="Schein J.E."/>
            <person name="Baertsch R."/>
            <person name="Clarke L."/>
            <person name="Csuros M."/>
            <person name="Glasscock J."/>
            <person name="Harris R.A."/>
            <person name="Havlak P."/>
            <person name="Jackson A.R."/>
            <person name="Jiang H."/>
            <person name="Liu Y."/>
            <person name="Messina D.N."/>
            <person name="Shen Y."/>
            <person name="Song H.X.-Z."/>
            <person name="Wylie T."/>
            <person name="Zhang L."/>
            <person name="Birney E."/>
            <person name="Han K."/>
            <person name="Konkel M.K."/>
            <person name="Lee J."/>
            <person name="Smit A.F.A."/>
            <person name="Ullmer B."/>
            <person name="Wang H."/>
            <person name="Xing J."/>
            <person name="Burhans R."/>
            <person name="Cheng Z."/>
            <person name="Karro J.E."/>
            <person name="Ma J."/>
            <person name="Raney B."/>
            <person name="She X."/>
            <person name="Cox M.J."/>
            <person name="Demuth J.P."/>
            <person name="Dumas L.J."/>
            <person name="Han S.-G."/>
            <person name="Hopkins J."/>
            <person name="Karimpour-Fard A."/>
            <person name="Kim Y.H."/>
            <person name="Pollack J.R."/>
            <person name="Vinar T."/>
            <person name="Addo-Quaye C."/>
            <person name="Degenhardt J."/>
            <person name="Denby A."/>
            <person name="Hubisz M.J."/>
            <person name="Indap A."/>
            <person name="Kosiol C."/>
            <person name="Lahn B.T."/>
            <person name="Lawson H.A."/>
            <person name="Marklein A."/>
            <person name="Nielsen R."/>
            <person name="Vallender E.J."/>
            <person name="Clark A.G."/>
            <person name="Ferguson B."/>
            <person name="Hernandez R.D."/>
            <person name="Hirani K."/>
            <person name="Kehrer-Sawatzki H."/>
            <person name="Kolb J."/>
            <person name="Patil S."/>
            <person name="Pu L.-L."/>
            <person name="Ren Y."/>
            <person name="Smith D.G."/>
            <person name="Wheeler D.A."/>
            <person name="Schenck I."/>
            <person name="Ball E.V."/>
            <person name="Chen R."/>
            <person name="Cooper D.N."/>
            <person name="Giardine B."/>
            <person name="Hsu F."/>
            <person name="Kent W.J."/>
            <person name="Lesk A."/>
            <person name="Nelson D.L."/>
            <person name="O'brien W.E."/>
            <person name="Pruefer K."/>
            <person name="Stenson P.D."/>
            <person name="Wallace J.C."/>
            <person name="Ke H."/>
            <person name="Liu X.-M."/>
            <person name="Wang P."/>
            <person name="Xiang A.P."/>
            <person name="Yang F."/>
            <person name="Barber G.P."/>
            <person name="Haussler D."/>
            <person name="Karolchik D."/>
            <person name="Kern A.D."/>
            <person name="Kuhn R.M."/>
            <person name="Smith K.E."/>
            <person name="Zwieg A.S."/>
        </authorList>
    </citation>
    <scope>NUCLEOTIDE SEQUENCE [LARGE SCALE GENOMIC DNA]</scope>
    <source>
        <strain evidence="7">17573</strain>
    </source>
</reference>
<dbReference type="Gene3D" id="1.20.1440.160">
    <property type="entry name" value="Tumor necrosis factor alpha-induced protein 8-like"/>
    <property type="match status" value="1"/>
</dbReference>
<dbReference type="GO" id="GO:0005737">
    <property type="term" value="C:cytoplasm"/>
    <property type="evidence" value="ECO:0000318"/>
    <property type="project" value="GO_Central"/>
</dbReference>
<dbReference type="InParanoid" id="F7GS55"/>
<dbReference type="VEuPathDB" id="HostDB:ENSMMUG00000010998"/>
<feature type="compositionally biased region" description="Low complexity" evidence="5">
    <location>
        <begin position="197"/>
        <end position="210"/>
    </location>
</feature>
<evidence type="ECO:0000256" key="4">
    <source>
        <dbReference type="ARBA" id="ARBA00039713"/>
    </source>
</evidence>
<reference evidence="6" key="2">
    <citation type="submission" date="2019-01" db="EMBL/GenBank/DDBJ databases">
        <authorList>
            <person name="Graves T."/>
            <person name="Eichler E.E."/>
            <person name="Wilson R.K."/>
        </authorList>
    </citation>
    <scope>NUCLEOTIDE SEQUENCE [LARGE SCALE GENOMIC DNA]</scope>
    <source>
        <strain evidence="6">17573</strain>
    </source>
</reference>
<sequence length="417" mass="45027">ATAPNAFLHCLSDLSDAKGSPRPNFEKHASAEIPITQVGKLSPRRRKGPVQNHVVALFCLLALRSLPVGASVPPSPGSPSVSYSYLFPFLWPAPRLRPRPRIRAPSRFRRNPPDPPDPAPGSAPSPTSSRRSALLPLASSYIAPLSLANPKHSARPPCLATLRSLPAGGASGGRVLPRGEASGGRGRAAAPPRPRPRSGAAPTAAATAPAHGGGWTDPRRLDARTLLREQAMDTFNTKSLALQAQKKLLSKMASKAVVAVLVDDTSSEVLDELYRATREFTRSRKEAQKMLKNLVKVALKLGLLLRGDQLGGEELALLRRFRHRARCLAMTAVSFQQVDFTFDRRVLAAGLLECRDLLHQAVGPHLTAKSHGRINHVFGHLADCDFLAALYGPAEPYRSHLRRICEGLGRMLDEGSL</sequence>
<feature type="region of interest" description="Disordered" evidence="5">
    <location>
        <begin position="101"/>
        <end position="131"/>
    </location>
</feature>
<dbReference type="PANTHER" id="PTHR12757">
    <property type="entry name" value="TUMOR NECROSIS FACTOR INDUCED PROTEIN"/>
    <property type="match status" value="1"/>
</dbReference>